<dbReference type="AlphaFoldDB" id="A0A0E0F388"/>
<evidence type="ECO:0000256" key="1">
    <source>
        <dbReference type="SAM" id="SignalP"/>
    </source>
</evidence>
<evidence type="ECO:0000313" key="3">
    <source>
        <dbReference type="Proteomes" id="UP000008021"/>
    </source>
</evidence>
<evidence type="ECO:0000313" key="2">
    <source>
        <dbReference type="EnsemblPlants" id="OMERI11G04670.1"/>
    </source>
</evidence>
<dbReference type="Gene3D" id="1.10.10.2130">
    <property type="entry name" value="DEAH helicase family, winged-helix domain"/>
    <property type="match status" value="1"/>
</dbReference>
<dbReference type="HOGENOM" id="CLU_2816729_0_0_1"/>
<dbReference type="Gramene" id="OMERI11G04670.1">
    <property type="protein sequence ID" value="OMERI11G04670.1"/>
    <property type="gene ID" value="OMERI11G04670"/>
</dbReference>
<protein>
    <submittedName>
        <fullName evidence="2">Uncharacterized protein</fullName>
    </submittedName>
</protein>
<name>A0A0E0F388_9ORYZ</name>
<reference evidence="2" key="1">
    <citation type="submission" date="2015-04" db="UniProtKB">
        <authorList>
            <consortium name="EnsemblPlants"/>
        </authorList>
    </citation>
    <scope>IDENTIFICATION</scope>
</reference>
<accession>A0A0E0F388</accession>
<feature type="signal peptide" evidence="1">
    <location>
        <begin position="1"/>
        <end position="24"/>
    </location>
</feature>
<sequence>MADVNALAGVILTLKALGIVGARGDDVVASFDFFEPPHAVITLILSSNAVTLISELQADEAKMLALN</sequence>
<feature type="chain" id="PRO_5002358946" evidence="1">
    <location>
        <begin position="25"/>
        <end position="67"/>
    </location>
</feature>
<keyword evidence="3" id="KW-1185">Reference proteome</keyword>
<reference evidence="2" key="2">
    <citation type="submission" date="2018-05" db="EMBL/GenBank/DDBJ databases">
        <title>OmerRS3 (Oryza meridionalis Reference Sequence Version 3).</title>
        <authorList>
            <person name="Zhang J."/>
            <person name="Kudrna D."/>
            <person name="Lee S."/>
            <person name="Talag J."/>
            <person name="Welchert J."/>
            <person name="Wing R.A."/>
        </authorList>
    </citation>
    <scope>NUCLEOTIDE SEQUENCE [LARGE SCALE GENOMIC DNA]</scope>
    <source>
        <strain evidence="2">cv. OR44</strain>
    </source>
</reference>
<dbReference type="InterPro" id="IPR042035">
    <property type="entry name" value="DEAH_win-hel_dom"/>
</dbReference>
<keyword evidence="1" id="KW-0732">Signal</keyword>
<proteinExistence type="predicted"/>
<dbReference type="EnsemblPlants" id="OMERI11G04670.1">
    <property type="protein sequence ID" value="OMERI11G04670.1"/>
    <property type="gene ID" value="OMERI11G04670"/>
</dbReference>
<organism evidence="2">
    <name type="scientific">Oryza meridionalis</name>
    <dbReference type="NCBI Taxonomy" id="40149"/>
    <lineage>
        <taxon>Eukaryota</taxon>
        <taxon>Viridiplantae</taxon>
        <taxon>Streptophyta</taxon>
        <taxon>Embryophyta</taxon>
        <taxon>Tracheophyta</taxon>
        <taxon>Spermatophyta</taxon>
        <taxon>Magnoliopsida</taxon>
        <taxon>Liliopsida</taxon>
        <taxon>Poales</taxon>
        <taxon>Poaceae</taxon>
        <taxon>BOP clade</taxon>
        <taxon>Oryzoideae</taxon>
        <taxon>Oryzeae</taxon>
        <taxon>Oryzinae</taxon>
        <taxon>Oryza</taxon>
    </lineage>
</organism>
<dbReference type="Proteomes" id="UP000008021">
    <property type="component" value="Chromosome 11"/>
</dbReference>